<feature type="transmembrane region" description="Helical" evidence="9">
    <location>
        <begin position="6"/>
        <end position="27"/>
    </location>
</feature>
<evidence type="ECO:0000256" key="3">
    <source>
        <dbReference type="ARBA" id="ARBA00022475"/>
    </source>
</evidence>
<comment type="subcellular location">
    <subcellularLocation>
        <location evidence="1">Cell membrane</location>
        <topology evidence="1">Multi-pass membrane protein</topology>
    </subcellularLocation>
</comment>
<dbReference type="Pfam" id="PF02653">
    <property type="entry name" value="BPD_transp_2"/>
    <property type="match status" value="1"/>
</dbReference>
<feature type="transmembrane region" description="Helical" evidence="9">
    <location>
        <begin position="222"/>
        <end position="248"/>
    </location>
</feature>
<keyword evidence="6 9" id="KW-1133">Transmembrane helix</keyword>
<dbReference type="KEGG" id="ima:PO878_03685"/>
<dbReference type="EMBL" id="CP116942">
    <property type="protein sequence ID" value="WCO67824.1"/>
    <property type="molecule type" value="Genomic_DNA"/>
</dbReference>
<name>A0AAF0BWT9_9ACTN</name>
<dbReference type="GO" id="GO:0005886">
    <property type="term" value="C:plasma membrane"/>
    <property type="evidence" value="ECO:0007669"/>
    <property type="project" value="UniProtKB-SubCell"/>
</dbReference>
<feature type="transmembrane region" description="Helical" evidence="9">
    <location>
        <begin position="191"/>
        <end position="210"/>
    </location>
</feature>
<feature type="transmembrane region" description="Helical" evidence="9">
    <location>
        <begin position="34"/>
        <end position="54"/>
    </location>
</feature>
<dbReference type="AlphaFoldDB" id="A0AAF0BWT9"/>
<dbReference type="PANTHER" id="PTHR11795">
    <property type="entry name" value="BRANCHED-CHAIN AMINO ACID TRANSPORT SYSTEM PERMEASE PROTEIN LIVH"/>
    <property type="match status" value="1"/>
</dbReference>
<evidence type="ECO:0000313" key="10">
    <source>
        <dbReference type="EMBL" id="WCO67824.1"/>
    </source>
</evidence>
<keyword evidence="4 9" id="KW-0812">Transmembrane</keyword>
<protein>
    <submittedName>
        <fullName evidence="10">Branched-chain amino acid ABC transporter permease</fullName>
    </submittedName>
</protein>
<evidence type="ECO:0000256" key="5">
    <source>
        <dbReference type="ARBA" id="ARBA00022970"/>
    </source>
</evidence>
<sequence>MGEVQLWVSTVEVGCFFALLGLAFLLVWQGTGDFNFAIGPLAMIAALCASWLVVERDAALWPSLAAGVALVLVLSAVIELGVVRPISSRTTHHLPVVVAIAAVLFALMQGAGVVFGRSSLPGQQILTFDPVTVGDSVVLPSTILLVVTTLVAFVLVIGWVRLTPSGRLLRAVGNNPDAANVIGLPVSRVRVTAFLVAGMLAALAGLLYAPKSGVGFDRGLTWTIAGFLVVVVGGTGTIWAPLVAGLLLGMLEIFLPYYFSASTPDYVLLVLALGFFAFRPEGLFMKRVRA</sequence>
<feature type="transmembrane region" description="Helical" evidence="9">
    <location>
        <begin position="60"/>
        <end position="82"/>
    </location>
</feature>
<dbReference type="RefSeq" id="WP_272737343.1">
    <property type="nucleotide sequence ID" value="NZ_CP116942.1"/>
</dbReference>
<organism evidence="10 11">
    <name type="scientific">Iamia majanohamensis</name>
    <dbReference type="NCBI Taxonomy" id="467976"/>
    <lineage>
        <taxon>Bacteria</taxon>
        <taxon>Bacillati</taxon>
        <taxon>Actinomycetota</taxon>
        <taxon>Acidimicrobiia</taxon>
        <taxon>Acidimicrobiales</taxon>
        <taxon>Iamiaceae</taxon>
        <taxon>Iamia</taxon>
    </lineage>
</organism>
<evidence type="ECO:0000256" key="8">
    <source>
        <dbReference type="ARBA" id="ARBA00037998"/>
    </source>
</evidence>
<feature type="transmembrane region" description="Helical" evidence="9">
    <location>
        <begin position="255"/>
        <end position="278"/>
    </location>
</feature>
<keyword evidence="3" id="KW-1003">Cell membrane</keyword>
<keyword evidence="7 9" id="KW-0472">Membrane</keyword>
<evidence type="ECO:0000256" key="7">
    <source>
        <dbReference type="ARBA" id="ARBA00023136"/>
    </source>
</evidence>
<evidence type="ECO:0000256" key="4">
    <source>
        <dbReference type="ARBA" id="ARBA00022692"/>
    </source>
</evidence>
<gene>
    <name evidence="10" type="ORF">PO878_03685</name>
</gene>
<dbReference type="InterPro" id="IPR001851">
    <property type="entry name" value="ABC_transp_permease"/>
</dbReference>
<keyword evidence="11" id="KW-1185">Reference proteome</keyword>
<keyword evidence="5" id="KW-0029">Amino-acid transport</keyword>
<accession>A0AAF0BWT9</accession>
<dbReference type="CDD" id="cd06582">
    <property type="entry name" value="TM_PBP1_LivH_like"/>
    <property type="match status" value="1"/>
</dbReference>
<evidence type="ECO:0000256" key="2">
    <source>
        <dbReference type="ARBA" id="ARBA00022448"/>
    </source>
</evidence>
<proteinExistence type="inferred from homology"/>
<reference evidence="10" key="1">
    <citation type="submission" date="2023-01" db="EMBL/GenBank/DDBJ databases">
        <title>The diversity of Class Acidimicrobiia in South China Sea sediment environments and the proposal of Iamia marina sp. nov., a novel species of the genus Iamia.</title>
        <authorList>
            <person name="He Y."/>
            <person name="Tian X."/>
        </authorList>
    </citation>
    <scope>NUCLEOTIDE SEQUENCE</scope>
    <source>
        <strain evidence="10">DSM 19957</strain>
    </source>
</reference>
<dbReference type="InterPro" id="IPR052157">
    <property type="entry name" value="BCAA_transport_permease"/>
</dbReference>
<dbReference type="GO" id="GO:0006865">
    <property type="term" value="P:amino acid transport"/>
    <property type="evidence" value="ECO:0007669"/>
    <property type="project" value="UniProtKB-KW"/>
</dbReference>
<keyword evidence="2" id="KW-0813">Transport</keyword>
<evidence type="ECO:0000256" key="1">
    <source>
        <dbReference type="ARBA" id="ARBA00004651"/>
    </source>
</evidence>
<feature type="transmembrane region" description="Helical" evidence="9">
    <location>
        <begin position="137"/>
        <end position="160"/>
    </location>
</feature>
<comment type="similarity">
    <text evidence="8">Belongs to the binding-protein-dependent transport system permease family. LivHM subfamily.</text>
</comment>
<dbReference type="Proteomes" id="UP001216390">
    <property type="component" value="Chromosome"/>
</dbReference>
<evidence type="ECO:0000256" key="9">
    <source>
        <dbReference type="SAM" id="Phobius"/>
    </source>
</evidence>
<evidence type="ECO:0000313" key="11">
    <source>
        <dbReference type="Proteomes" id="UP001216390"/>
    </source>
</evidence>
<evidence type="ECO:0000256" key="6">
    <source>
        <dbReference type="ARBA" id="ARBA00022989"/>
    </source>
</evidence>
<feature type="transmembrane region" description="Helical" evidence="9">
    <location>
        <begin position="94"/>
        <end position="117"/>
    </location>
</feature>
<dbReference type="PANTHER" id="PTHR11795:SF445">
    <property type="entry name" value="AMINO ACID ABC TRANSPORTER PERMEASE PROTEIN"/>
    <property type="match status" value="1"/>
</dbReference>
<dbReference type="GO" id="GO:0022857">
    <property type="term" value="F:transmembrane transporter activity"/>
    <property type="evidence" value="ECO:0007669"/>
    <property type="project" value="InterPro"/>
</dbReference>